<dbReference type="PANTHER" id="PTHR22777:SF17">
    <property type="entry name" value="UPF0053 PROTEIN SLL0260"/>
    <property type="match status" value="1"/>
</dbReference>
<feature type="transmembrane region" description="Helical" evidence="4">
    <location>
        <begin position="127"/>
        <end position="150"/>
    </location>
</feature>
<dbReference type="Pfam" id="PF01595">
    <property type="entry name" value="CNNM"/>
    <property type="match status" value="1"/>
</dbReference>
<evidence type="ECO:0000313" key="7">
    <source>
        <dbReference type="Proteomes" id="UP000315010"/>
    </source>
</evidence>
<dbReference type="OrthoDB" id="274143at2"/>
<feature type="transmembrane region" description="Helical" evidence="4">
    <location>
        <begin position="96"/>
        <end position="115"/>
    </location>
</feature>
<dbReference type="GO" id="GO:0005886">
    <property type="term" value="C:plasma membrane"/>
    <property type="evidence" value="ECO:0007669"/>
    <property type="project" value="TreeGrafter"/>
</dbReference>
<keyword evidence="2" id="KW-0129">CBS domain</keyword>
<dbReference type="InterPro" id="IPR046342">
    <property type="entry name" value="CBS_dom_sf"/>
</dbReference>
<sequence>MIVAITIFAVGILLSAFFSGSETGMYRVSRTRLVLDGLSGSQTARALVWLLNNPAIFVATMLVGNNVANYLVSFATVMAMVILFGSNSVAEIAGPILLTPIVFVLGELLPKYLFFHAPYRLLKATRPALLFATVLFVPITIVLGLLGNALRLLTGETPFRVRLAMARGELDQVLRDGHAAGILSAGQRGLAQSLFEVGNQTAISFGVPPQRLAVVEAPVDIKVATHQARRRNHPIVLVQRHGRIIGFLRYSDLCLAQPVVDMKPVVRCKVTDRHLKVLLRLYDAGSVVAVLYDGQGEMRSVVTRRQLLQPLIK</sequence>
<dbReference type="InterPro" id="IPR002550">
    <property type="entry name" value="CNNM"/>
</dbReference>
<gene>
    <name evidence="6" type="ORF">CA13_44930</name>
</gene>
<keyword evidence="7" id="KW-1185">Reference proteome</keyword>
<feature type="domain" description="CNNM transmembrane" evidence="5">
    <location>
        <begin position="1"/>
        <end position="187"/>
    </location>
</feature>
<dbReference type="PANTHER" id="PTHR22777">
    <property type="entry name" value="HEMOLYSIN-RELATED"/>
    <property type="match status" value="1"/>
</dbReference>
<accession>A0A5C5Z758</accession>
<keyword evidence="1" id="KW-0677">Repeat</keyword>
<organism evidence="6 7">
    <name type="scientific">Novipirellula herctigrandis</name>
    <dbReference type="NCBI Taxonomy" id="2527986"/>
    <lineage>
        <taxon>Bacteria</taxon>
        <taxon>Pseudomonadati</taxon>
        <taxon>Planctomycetota</taxon>
        <taxon>Planctomycetia</taxon>
        <taxon>Pirellulales</taxon>
        <taxon>Pirellulaceae</taxon>
        <taxon>Novipirellula</taxon>
    </lineage>
</organism>
<proteinExistence type="predicted"/>
<comment type="caution">
    <text evidence="6">The sequence shown here is derived from an EMBL/GenBank/DDBJ whole genome shotgun (WGS) entry which is preliminary data.</text>
</comment>
<keyword evidence="3 4" id="KW-1133">Transmembrane helix</keyword>
<evidence type="ECO:0000259" key="5">
    <source>
        <dbReference type="PROSITE" id="PS51846"/>
    </source>
</evidence>
<feature type="transmembrane region" description="Helical" evidence="4">
    <location>
        <begin position="70"/>
        <end position="90"/>
    </location>
</feature>
<evidence type="ECO:0000256" key="4">
    <source>
        <dbReference type="SAM" id="Phobius"/>
    </source>
</evidence>
<dbReference type="AlphaFoldDB" id="A0A5C5Z758"/>
<keyword evidence="3 4" id="KW-0812">Transmembrane</keyword>
<evidence type="ECO:0000256" key="2">
    <source>
        <dbReference type="ARBA" id="ARBA00023122"/>
    </source>
</evidence>
<evidence type="ECO:0000313" key="6">
    <source>
        <dbReference type="EMBL" id="TWT83030.1"/>
    </source>
</evidence>
<keyword evidence="3 4" id="KW-0472">Membrane</keyword>
<dbReference type="PROSITE" id="PS51846">
    <property type="entry name" value="CNNM"/>
    <property type="match status" value="1"/>
</dbReference>
<reference evidence="6 7" key="1">
    <citation type="submission" date="2019-02" db="EMBL/GenBank/DDBJ databases">
        <title>Deep-cultivation of Planctomycetes and their phenomic and genomic characterization uncovers novel biology.</title>
        <authorList>
            <person name="Wiegand S."/>
            <person name="Jogler M."/>
            <person name="Boedeker C."/>
            <person name="Pinto D."/>
            <person name="Vollmers J."/>
            <person name="Rivas-Marin E."/>
            <person name="Kohn T."/>
            <person name="Peeters S.H."/>
            <person name="Heuer A."/>
            <person name="Rast P."/>
            <person name="Oberbeckmann S."/>
            <person name="Bunk B."/>
            <person name="Jeske O."/>
            <person name="Meyerdierks A."/>
            <person name="Storesund J.E."/>
            <person name="Kallscheuer N."/>
            <person name="Luecker S."/>
            <person name="Lage O.M."/>
            <person name="Pohl T."/>
            <person name="Merkel B.J."/>
            <person name="Hornburger P."/>
            <person name="Mueller R.-W."/>
            <person name="Bruemmer F."/>
            <person name="Labrenz M."/>
            <person name="Spormann A.M."/>
            <person name="Op Den Camp H."/>
            <person name="Overmann J."/>
            <person name="Amann R."/>
            <person name="Jetten M.S.M."/>
            <person name="Mascher T."/>
            <person name="Medema M.H."/>
            <person name="Devos D.P."/>
            <person name="Kaster A.-K."/>
            <person name="Ovreas L."/>
            <person name="Rohde M."/>
            <person name="Galperin M.Y."/>
            <person name="Jogler C."/>
        </authorList>
    </citation>
    <scope>NUCLEOTIDE SEQUENCE [LARGE SCALE GENOMIC DNA]</scope>
    <source>
        <strain evidence="6 7">CA13</strain>
    </source>
</reference>
<protein>
    <recommendedName>
        <fullName evidence="5">CNNM transmembrane domain-containing protein</fullName>
    </recommendedName>
</protein>
<name>A0A5C5Z758_9BACT</name>
<evidence type="ECO:0000256" key="3">
    <source>
        <dbReference type="PROSITE-ProRule" id="PRU01193"/>
    </source>
</evidence>
<dbReference type="EMBL" id="SJPJ01000001">
    <property type="protein sequence ID" value="TWT83030.1"/>
    <property type="molecule type" value="Genomic_DNA"/>
</dbReference>
<dbReference type="SUPFAM" id="SSF54631">
    <property type="entry name" value="CBS-domain pair"/>
    <property type="match status" value="1"/>
</dbReference>
<evidence type="ECO:0000256" key="1">
    <source>
        <dbReference type="ARBA" id="ARBA00022737"/>
    </source>
</evidence>
<dbReference type="RefSeq" id="WP_146399915.1">
    <property type="nucleotide sequence ID" value="NZ_SJPJ01000001.1"/>
</dbReference>
<dbReference type="Proteomes" id="UP000315010">
    <property type="component" value="Unassembled WGS sequence"/>
</dbReference>